<protein>
    <recommendedName>
        <fullName evidence="1">undecaprenyl-diphosphate phosphatase</fullName>
        <ecNumber evidence="1">3.6.1.27</ecNumber>
    </recommendedName>
    <alternativeName>
        <fullName evidence="2">Undecaprenyl pyrophosphate phosphatase</fullName>
    </alternativeName>
</protein>
<dbReference type="CDD" id="cd03392">
    <property type="entry name" value="PAP2_like_2"/>
    <property type="match status" value="1"/>
</dbReference>
<reference evidence="6 7" key="1">
    <citation type="submission" date="2014-12" db="EMBL/GenBank/DDBJ databases">
        <title>Genome sequencing of Alteromonas marina AD001.</title>
        <authorList>
            <person name="Adrian T.G.S."/>
            <person name="Chan K.G."/>
        </authorList>
    </citation>
    <scope>NUCLEOTIDE SEQUENCE [LARGE SCALE GENOMIC DNA]</scope>
    <source>
        <strain evidence="6 7">AD001</strain>
    </source>
</reference>
<evidence type="ECO:0000256" key="3">
    <source>
        <dbReference type="ARBA" id="ARBA00047594"/>
    </source>
</evidence>
<dbReference type="EMBL" id="JWLW01000015">
    <property type="protein sequence ID" value="KHT52928.1"/>
    <property type="molecule type" value="Genomic_DNA"/>
</dbReference>
<evidence type="ECO:0000256" key="1">
    <source>
        <dbReference type="ARBA" id="ARBA00012374"/>
    </source>
</evidence>
<sequence>MTSSETKNSGALASYLDIIKTPSIQVLLLGTGFLLMMLFVYMGVLTTFDNALFNVISEAGNVSAWKEDALRDITALGSNTALVFVTISVAGALAMAGEKKKALTFLIAVAAGIATTFLLKAGIDRPRPPLPMQDVSVYTQSFPSAHATLSTLVYFYIAYLLTYFTQNASVKVWIYMAATFLVFCIGLSRILLGVHWPSDIIAGWFAGGSMAAFCFYIIKWKRKLRIKDEG</sequence>
<keyword evidence="4" id="KW-0472">Membrane</keyword>
<dbReference type="Proteomes" id="UP000031197">
    <property type="component" value="Unassembled WGS sequence"/>
</dbReference>
<comment type="caution">
    <text evidence="6">The sequence shown here is derived from an EMBL/GenBank/DDBJ whole genome shotgun (WGS) entry which is preliminary data.</text>
</comment>
<dbReference type="PANTHER" id="PTHR14969:SF13">
    <property type="entry name" value="AT30094P"/>
    <property type="match status" value="1"/>
</dbReference>
<comment type="catalytic activity">
    <reaction evidence="3">
        <text>di-trans,octa-cis-undecaprenyl diphosphate + H2O = di-trans,octa-cis-undecaprenyl phosphate + phosphate + H(+)</text>
        <dbReference type="Rhea" id="RHEA:28094"/>
        <dbReference type="ChEBI" id="CHEBI:15377"/>
        <dbReference type="ChEBI" id="CHEBI:15378"/>
        <dbReference type="ChEBI" id="CHEBI:43474"/>
        <dbReference type="ChEBI" id="CHEBI:58405"/>
        <dbReference type="ChEBI" id="CHEBI:60392"/>
        <dbReference type="EC" id="3.6.1.27"/>
    </reaction>
</comment>
<accession>A0A0B3XV37</accession>
<feature type="transmembrane region" description="Helical" evidence="4">
    <location>
        <begin position="26"/>
        <end position="44"/>
    </location>
</feature>
<evidence type="ECO:0000256" key="4">
    <source>
        <dbReference type="SAM" id="Phobius"/>
    </source>
</evidence>
<evidence type="ECO:0000259" key="5">
    <source>
        <dbReference type="SMART" id="SM00014"/>
    </source>
</evidence>
<feature type="transmembrane region" description="Helical" evidence="4">
    <location>
        <begin position="143"/>
        <end position="161"/>
    </location>
</feature>
<evidence type="ECO:0000313" key="6">
    <source>
        <dbReference type="EMBL" id="KHT52928.1"/>
    </source>
</evidence>
<dbReference type="Pfam" id="PF01569">
    <property type="entry name" value="PAP2"/>
    <property type="match status" value="1"/>
</dbReference>
<dbReference type="InterPro" id="IPR036938">
    <property type="entry name" value="PAP2/HPO_sf"/>
</dbReference>
<feature type="transmembrane region" description="Helical" evidence="4">
    <location>
        <begin position="200"/>
        <end position="218"/>
    </location>
</feature>
<feature type="transmembrane region" description="Helical" evidence="4">
    <location>
        <begin position="73"/>
        <end position="96"/>
    </location>
</feature>
<keyword evidence="4" id="KW-0812">Transmembrane</keyword>
<keyword evidence="7" id="KW-1185">Reference proteome</keyword>
<feature type="transmembrane region" description="Helical" evidence="4">
    <location>
        <begin position="103"/>
        <end position="123"/>
    </location>
</feature>
<name>A0A0B3XV37_9ALTE</name>
<evidence type="ECO:0000313" key="7">
    <source>
        <dbReference type="Proteomes" id="UP000031197"/>
    </source>
</evidence>
<dbReference type="OrthoDB" id="9780918at2"/>
<keyword evidence="4" id="KW-1133">Transmembrane helix</keyword>
<dbReference type="PANTHER" id="PTHR14969">
    <property type="entry name" value="SPHINGOSINE-1-PHOSPHATE PHOSPHOHYDROLASE"/>
    <property type="match status" value="1"/>
</dbReference>
<gene>
    <name evidence="6" type="ORF">RJ41_09805</name>
</gene>
<dbReference type="GO" id="GO:0050380">
    <property type="term" value="F:undecaprenyl-diphosphatase activity"/>
    <property type="evidence" value="ECO:0007669"/>
    <property type="project" value="UniProtKB-EC"/>
</dbReference>
<feature type="domain" description="Phosphatidic acid phosphatase type 2/haloperoxidase" evidence="5">
    <location>
        <begin position="101"/>
        <end position="215"/>
    </location>
</feature>
<proteinExistence type="predicted"/>
<dbReference type="RefSeq" id="WP_039219949.1">
    <property type="nucleotide sequence ID" value="NZ_JWLW01000015.1"/>
</dbReference>
<dbReference type="EC" id="3.6.1.27" evidence="1"/>
<evidence type="ECO:0000256" key="2">
    <source>
        <dbReference type="ARBA" id="ARBA00032707"/>
    </source>
</evidence>
<dbReference type="AlphaFoldDB" id="A0A0B3XV37"/>
<dbReference type="SMART" id="SM00014">
    <property type="entry name" value="acidPPc"/>
    <property type="match status" value="1"/>
</dbReference>
<dbReference type="InterPro" id="IPR000326">
    <property type="entry name" value="PAP2/HPO"/>
</dbReference>
<organism evidence="6 7">
    <name type="scientific">Alteromonas marina</name>
    <dbReference type="NCBI Taxonomy" id="203795"/>
    <lineage>
        <taxon>Bacteria</taxon>
        <taxon>Pseudomonadati</taxon>
        <taxon>Pseudomonadota</taxon>
        <taxon>Gammaproteobacteria</taxon>
        <taxon>Alteromonadales</taxon>
        <taxon>Alteromonadaceae</taxon>
        <taxon>Alteromonas/Salinimonas group</taxon>
        <taxon>Alteromonas</taxon>
    </lineage>
</organism>
<dbReference type="Gene3D" id="1.20.144.10">
    <property type="entry name" value="Phosphatidic acid phosphatase type 2/haloperoxidase"/>
    <property type="match status" value="1"/>
</dbReference>
<dbReference type="SUPFAM" id="SSF48317">
    <property type="entry name" value="Acid phosphatase/Vanadium-dependent haloperoxidase"/>
    <property type="match status" value="1"/>
</dbReference>
<feature type="transmembrane region" description="Helical" evidence="4">
    <location>
        <begin position="173"/>
        <end position="194"/>
    </location>
</feature>